<evidence type="ECO:0000313" key="2">
    <source>
        <dbReference type="EMBL" id="SVD46728.1"/>
    </source>
</evidence>
<organism evidence="2">
    <name type="scientific">marine metagenome</name>
    <dbReference type="NCBI Taxonomy" id="408172"/>
    <lineage>
        <taxon>unclassified sequences</taxon>
        <taxon>metagenomes</taxon>
        <taxon>ecological metagenomes</taxon>
    </lineage>
</organism>
<protein>
    <recommendedName>
        <fullName evidence="1">Metal-dependent phosphohydrolase 7TM extracellular domain-containing protein</fullName>
    </recommendedName>
</protein>
<feature type="domain" description="Metal-dependent phosphohydrolase 7TM extracellular" evidence="1">
    <location>
        <begin position="24"/>
        <end position="81"/>
    </location>
</feature>
<sequence>VLAVVAIVVITVPQIRFSDPDYTPGDIAEAEVTAPIDLTVPDPVSTERRLTEADQSVLDVYDYTPIAHEYGKRIVQRLFAWGRLSIVNTGIVWDDLAEEARFDLEQKAMVVAGYPLPQDLIGALSTEDAAFSIVTELAVVGTLISFSEENLIGTIEQTRLGAPATINVRDTETQMERRLPDTGSVLEMESARA</sequence>
<reference evidence="2" key="1">
    <citation type="submission" date="2018-05" db="EMBL/GenBank/DDBJ databases">
        <authorList>
            <person name="Lanie J.A."/>
            <person name="Ng W.-L."/>
            <person name="Kazmierczak K.M."/>
            <person name="Andrzejewski T.M."/>
            <person name="Davidsen T.M."/>
            <person name="Wayne K.J."/>
            <person name="Tettelin H."/>
            <person name="Glass J.I."/>
            <person name="Rusch D."/>
            <person name="Podicherti R."/>
            <person name="Tsui H.-C.T."/>
            <person name="Winkler M.E."/>
        </authorList>
    </citation>
    <scope>NUCLEOTIDE SEQUENCE</scope>
</reference>
<proteinExistence type="predicted"/>
<dbReference type="EMBL" id="UINC01152510">
    <property type="protein sequence ID" value="SVD46728.1"/>
    <property type="molecule type" value="Genomic_DNA"/>
</dbReference>
<evidence type="ECO:0000259" key="1">
    <source>
        <dbReference type="Pfam" id="PF07697"/>
    </source>
</evidence>
<feature type="non-terminal residue" evidence="2">
    <location>
        <position position="193"/>
    </location>
</feature>
<dbReference type="InterPro" id="IPR011624">
    <property type="entry name" value="Metal-dep_PHydrolase_7TM_extra"/>
</dbReference>
<gene>
    <name evidence="2" type="ORF">METZ01_LOCUS399582</name>
</gene>
<dbReference type="AlphaFoldDB" id="A0A382VLE2"/>
<accession>A0A382VLE2</accession>
<dbReference type="Pfam" id="PF07697">
    <property type="entry name" value="7TMR-HDED"/>
    <property type="match status" value="1"/>
</dbReference>
<feature type="non-terminal residue" evidence="2">
    <location>
        <position position="1"/>
    </location>
</feature>
<name>A0A382VLE2_9ZZZZ</name>